<keyword evidence="4" id="KW-0805">Transcription regulation</keyword>
<gene>
    <name evidence="12" type="ORF">IAA60_03535</name>
</gene>
<dbReference type="InterPro" id="IPR036388">
    <property type="entry name" value="WH-like_DNA-bd_sf"/>
</dbReference>
<evidence type="ECO:0000256" key="9">
    <source>
        <dbReference type="PROSITE-ProRule" id="PRU01091"/>
    </source>
</evidence>
<evidence type="ECO:0000256" key="8">
    <source>
        <dbReference type="PROSITE-ProRule" id="PRU00169"/>
    </source>
</evidence>
<dbReference type="EMBL" id="DVLU01000029">
    <property type="protein sequence ID" value="HIT84962.1"/>
    <property type="molecule type" value="Genomic_DNA"/>
</dbReference>
<keyword evidence="2 8" id="KW-0597">Phosphoprotein</keyword>
<comment type="caution">
    <text evidence="12">The sequence shown here is derived from an EMBL/GenBank/DDBJ whole genome shotgun (WGS) entry which is preliminary data.</text>
</comment>
<dbReference type="InterPro" id="IPR011006">
    <property type="entry name" value="CheY-like_superfamily"/>
</dbReference>
<dbReference type="SUPFAM" id="SSF52172">
    <property type="entry name" value="CheY-like"/>
    <property type="match status" value="1"/>
</dbReference>
<comment type="function">
    <text evidence="7">May play the central regulatory role in sporulation. It may be an element of the effector pathway responsible for the activation of sporulation genes in response to nutritional stress. Spo0A may act in concert with spo0H (a sigma factor) to control the expression of some genes that are critical to the sporulation process.</text>
</comment>
<dbReference type="Gene3D" id="3.40.50.2300">
    <property type="match status" value="1"/>
</dbReference>
<dbReference type="PANTHER" id="PTHR48111:SF21">
    <property type="entry name" value="DNA-BINDING DUAL MASTER TRANSCRIPTIONAL REGULATOR RPAA"/>
    <property type="match status" value="1"/>
</dbReference>
<evidence type="ECO:0000259" key="10">
    <source>
        <dbReference type="PROSITE" id="PS50110"/>
    </source>
</evidence>
<dbReference type="PROSITE" id="PS50110">
    <property type="entry name" value="RESPONSE_REGULATORY"/>
    <property type="match status" value="1"/>
</dbReference>
<protein>
    <recommendedName>
        <fullName evidence="1">Stage 0 sporulation protein A homolog</fullName>
    </recommendedName>
</protein>
<dbReference type="InterPro" id="IPR001867">
    <property type="entry name" value="OmpR/PhoB-type_DNA-bd"/>
</dbReference>
<accession>A0A9D1KQV8</accession>
<feature type="domain" description="OmpR/PhoB-type" evidence="11">
    <location>
        <begin position="129"/>
        <end position="228"/>
    </location>
</feature>
<reference evidence="12" key="2">
    <citation type="journal article" date="2021" name="PeerJ">
        <title>Extensive microbial diversity within the chicken gut microbiome revealed by metagenomics and culture.</title>
        <authorList>
            <person name="Gilroy R."/>
            <person name="Ravi A."/>
            <person name="Getino M."/>
            <person name="Pursley I."/>
            <person name="Horton D.L."/>
            <person name="Alikhan N.F."/>
            <person name="Baker D."/>
            <person name="Gharbi K."/>
            <person name="Hall N."/>
            <person name="Watson M."/>
            <person name="Adriaenssens E.M."/>
            <person name="Foster-Nyarko E."/>
            <person name="Jarju S."/>
            <person name="Secka A."/>
            <person name="Antonio M."/>
            <person name="Oren A."/>
            <person name="Chaudhuri R.R."/>
            <person name="La Ragione R."/>
            <person name="Hildebrand F."/>
            <person name="Pallen M.J."/>
        </authorList>
    </citation>
    <scope>NUCLEOTIDE SEQUENCE</scope>
    <source>
        <strain evidence="12">CHK181-108</strain>
    </source>
</reference>
<dbReference type="PROSITE" id="PS51755">
    <property type="entry name" value="OMPR_PHOB"/>
    <property type="match status" value="1"/>
</dbReference>
<evidence type="ECO:0000256" key="5">
    <source>
        <dbReference type="ARBA" id="ARBA00023125"/>
    </source>
</evidence>
<dbReference type="Pfam" id="PF00486">
    <property type="entry name" value="Trans_reg_C"/>
    <property type="match status" value="1"/>
</dbReference>
<evidence type="ECO:0000259" key="11">
    <source>
        <dbReference type="PROSITE" id="PS51755"/>
    </source>
</evidence>
<dbReference type="Gene3D" id="6.10.250.690">
    <property type="match status" value="1"/>
</dbReference>
<dbReference type="Proteomes" id="UP000824165">
    <property type="component" value="Unassembled WGS sequence"/>
</dbReference>
<dbReference type="InterPro" id="IPR016032">
    <property type="entry name" value="Sig_transdc_resp-reg_C-effctor"/>
</dbReference>
<dbReference type="SMART" id="SM00862">
    <property type="entry name" value="Trans_reg_C"/>
    <property type="match status" value="1"/>
</dbReference>
<dbReference type="AlphaFoldDB" id="A0A9D1KQV8"/>
<dbReference type="GO" id="GO:0006355">
    <property type="term" value="P:regulation of DNA-templated transcription"/>
    <property type="evidence" value="ECO:0007669"/>
    <property type="project" value="InterPro"/>
</dbReference>
<feature type="modified residue" description="4-aspartylphosphate" evidence="8">
    <location>
        <position position="54"/>
    </location>
</feature>
<evidence type="ECO:0000256" key="4">
    <source>
        <dbReference type="ARBA" id="ARBA00023015"/>
    </source>
</evidence>
<dbReference type="CDD" id="cd00383">
    <property type="entry name" value="trans_reg_C"/>
    <property type="match status" value="1"/>
</dbReference>
<sequence length="229" mass="26324">MQNNKVLVVDDDAHIAELIKLYFEKEGFTVATASNGREAVEKFKSESPAIIILDVMMPEMDGWDVCREIRKTSNVPIIMLTAKGETFDKVLGLELGADDYMVKPFETKELIARVKAVLRRSDTKDADAAKEINYNNLSINLSNYELKINGKITEIPPKELELLFFLASNPNRVFTREQLLEEVWGFDYFGDSRTVDVHIKRLREKLENVEDANWQLKTVWGVGYKFEVR</sequence>
<evidence type="ECO:0000256" key="7">
    <source>
        <dbReference type="ARBA" id="ARBA00024867"/>
    </source>
</evidence>
<feature type="DNA-binding region" description="OmpR/PhoB-type" evidence="9">
    <location>
        <begin position="129"/>
        <end position="228"/>
    </location>
</feature>
<dbReference type="GO" id="GO:0005829">
    <property type="term" value="C:cytosol"/>
    <property type="evidence" value="ECO:0007669"/>
    <property type="project" value="TreeGrafter"/>
</dbReference>
<dbReference type="PANTHER" id="PTHR48111">
    <property type="entry name" value="REGULATOR OF RPOS"/>
    <property type="match status" value="1"/>
</dbReference>
<evidence type="ECO:0000256" key="1">
    <source>
        <dbReference type="ARBA" id="ARBA00018672"/>
    </source>
</evidence>
<dbReference type="SUPFAM" id="SSF46894">
    <property type="entry name" value="C-terminal effector domain of the bipartite response regulators"/>
    <property type="match status" value="1"/>
</dbReference>
<dbReference type="SMART" id="SM00448">
    <property type="entry name" value="REC"/>
    <property type="match status" value="1"/>
</dbReference>
<feature type="domain" description="Response regulatory" evidence="10">
    <location>
        <begin position="5"/>
        <end position="118"/>
    </location>
</feature>
<dbReference type="InterPro" id="IPR001789">
    <property type="entry name" value="Sig_transdc_resp-reg_receiver"/>
</dbReference>
<keyword evidence="3" id="KW-0902">Two-component regulatory system</keyword>
<keyword evidence="6" id="KW-0804">Transcription</keyword>
<evidence type="ECO:0000313" key="12">
    <source>
        <dbReference type="EMBL" id="HIT84962.1"/>
    </source>
</evidence>
<dbReference type="Pfam" id="PF00072">
    <property type="entry name" value="Response_reg"/>
    <property type="match status" value="1"/>
</dbReference>
<keyword evidence="5 9" id="KW-0238">DNA-binding</keyword>
<evidence type="ECO:0000256" key="6">
    <source>
        <dbReference type="ARBA" id="ARBA00023163"/>
    </source>
</evidence>
<evidence type="ECO:0000256" key="2">
    <source>
        <dbReference type="ARBA" id="ARBA00022553"/>
    </source>
</evidence>
<name>A0A9D1KQV8_9FIRM</name>
<dbReference type="FunFam" id="3.40.50.2300:FF:000001">
    <property type="entry name" value="DNA-binding response regulator PhoB"/>
    <property type="match status" value="1"/>
</dbReference>
<dbReference type="Gene3D" id="1.10.10.10">
    <property type="entry name" value="Winged helix-like DNA-binding domain superfamily/Winged helix DNA-binding domain"/>
    <property type="match status" value="1"/>
</dbReference>
<reference evidence="12" key="1">
    <citation type="submission" date="2020-10" db="EMBL/GenBank/DDBJ databases">
        <authorList>
            <person name="Gilroy R."/>
        </authorList>
    </citation>
    <scope>NUCLEOTIDE SEQUENCE</scope>
    <source>
        <strain evidence="12">CHK181-108</strain>
    </source>
</reference>
<proteinExistence type="predicted"/>
<dbReference type="InterPro" id="IPR039420">
    <property type="entry name" value="WalR-like"/>
</dbReference>
<dbReference type="GO" id="GO:0000156">
    <property type="term" value="F:phosphorelay response regulator activity"/>
    <property type="evidence" value="ECO:0007669"/>
    <property type="project" value="TreeGrafter"/>
</dbReference>
<evidence type="ECO:0000313" key="13">
    <source>
        <dbReference type="Proteomes" id="UP000824165"/>
    </source>
</evidence>
<dbReference type="GO" id="GO:0032993">
    <property type="term" value="C:protein-DNA complex"/>
    <property type="evidence" value="ECO:0007669"/>
    <property type="project" value="TreeGrafter"/>
</dbReference>
<evidence type="ECO:0000256" key="3">
    <source>
        <dbReference type="ARBA" id="ARBA00023012"/>
    </source>
</evidence>
<dbReference type="FunFam" id="1.10.10.10:FF:000018">
    <property type="entry name" value="DNA-binding response regulator ResD"/>
    <property type="match status" value="1"/>
</dbReference>
<organism evidence="12 13">
    <name type="scientific">Candidatus Ornithomonoglobus intestinigallinarum</name>
    <dbReference type="NCBI Taxonomy" id="2840894"/>
    <lineage>
        <taxon>Bacteria</taxon>
        <taxon>Bacillati</taxon>
        <taxon>Bacillota</taxon>
        <taxon>Clostridia</taxon>
        <taxon>Candidatus Ornithomonoglobus</taxon>
    </lineage>
</organism>
<dbReference type="GO" id="GO:0000976">
    <property type="term" value="F:transcription cis-regulatory region binding"/>
    <property type="evidence" value="ECO:0007669"/>
    <property type="project" value="TreeGrafter"/>
</dbReference>